<dbReference type="EMBL" id="JAZDWU010000010">
    <property type="protein sequence ID" value="KAK9988298.1"/>
    <property type="molecule type" value="Genomic_DNA"/>
</dbReference>
<gene>
    <name evidence="1" type="ORF">SO802_028537</name>
</gene>
<dbReference type="AlphaFoldDB" id="A0AAW2BRJ6"/>
<sequence>MDCDLYASLVVYDCSMPRVCENVSMSDNPHDYDAMLHESLDVVDIPNIKLFKKRAKKFNKDLSKLFCEKDDLIAKLNESNKLVEKHKKLAKISLERLKEFECLNMDLDAKLVLSNKHVDELKCENESLKIHAKCLIAELIAKKDENICCNYVVVPDFVPIMCSTSKDKSVAFRDSLATDLPVSKFFATNLATHQLRNPSREFIQKLS</sequence>
<protein>
    <submittedName>
        <fullName evidence="1">Uncharacterized protein</fullName>
    </submittedName>
</protein>
<dbReference type="Proteomes" id="UP001459277">
    <property type="component" value="Unassembled WGS sequence"/>
</dbReference>
<accession>A0AAW2BRJ6</accession>
<evidence type="ECO:0000313" key="2">
    <source>
        <dbReference type="Proteomes" id="UP001459277"/>
    </source>
</evidence>
<organism evidence="1 2">
    <name type="scientific">Lithocarpus litseifolius</name>
    <dbReference type="NCBI Taxonomy" id="425828"/>
    <lineage>
        <taxon>Eukaryota</taxon>
        <taxon>Viridiplantae</taxon>
        <taxon>Streptophyta</taxon>
        <taxon>Embryophyta</taxon>
        <taxon>Tracheophyta</taxon>
        <taxon>Spermatophyta</taxon>
        <taxon>Magnoliopsida</taxon>
        <taxon>eudicotyledons</taxon>
        <taxon>Gunneridae</taxon>
        <taxon>Pentapetalae</taxon>
        <taxon>rosids</taxon>
        <taxon>fabids</taxon>
        <taxon>Fagales</taxon>
        <taxon>Fagaceae</taxon>
        <taxon>Lithocarpus</taxon>
    </lineage>
</organism>
<proteinExistence type="predicted"/>
<name>A0AAW2BRJ6_9ROSI</name>
<reference evidence="1 2" key="1">
    <citation type="submission" date="2024-01" db="EMBL/GenBank/DDBJ databases">
        <title>A telomere-to-telomere, gap-free genome of sweet tea (Lithocarpus litseifolius).</title>
        <authorList>
            <person name="Zhou J."/>
        </authorList>
    </citation>
    <scope>NUCLEOTIDE SEQUENCE [LARGE SCALE GENOMIC DNA]</scope>
    <source>
        <strain evidence="1">Zhou-2022a</strain>
        <tissue evidence="1">Leaf</tissue>
    </source>
</reference>
<evidence type="ECO:0000313" key="1">
    <source>
        <dbReference type="EMBL" id="KAK9988298.1"/>
    </source>
</evidence>
<comment type="caution">
    <text evidence="1">The sequence shown here is derived from an EMBL/GenBank/DDBJ whole genome shotgun (WGS) entry which is preliminary data.</text>
</comment>
<keyword evidence="2" id="KW-1185">Reference proteome</keyword>